<comment type="caution">
    <text evidence="2">The sequence shown here is derived from an EMBL/GenBank/DDBJ whole genome shotgun (WGS) entry which is preliminary data.</text>
</comment>
<dbReference type="EMBL" id="JAFNEN010000016">
    <property type="protein sequence ID" value="KAG8200371.1"/>
    <property type="molecule type" value="Genomic_DNA"/>
</dbReference>
<evidence type="ECO:0000313" key="3">
    <source>
        <dbReference type="Proteomes" id="UP000827092"/>
    </source>
</evidence>
<dbReference type="Proteomes" id="UP000827092">
    <property type="component" value="Unassembled WGS sequence"/>
</dbReference>
<accession>A0AAV6VX83</accession>
<feature type="coiled-coil region" evidence="1">
    <location>
        <begin position="129"/>
        <end position="170"/>
    </location>
</feature>
<reference evidence="2 3" key="1">
    <citation type="journal article" date="2022" name="Nat. Ecol. Evol.">
        <title>A masculinizing supergene underlies an exaggerated male reproductive morph in a spider.</title>
        <authorList>
            <person name="Hendrickx F."/>
            <person name="De Corte Z."/>
            <person name="Sonet G."/>
            <person name="Van Belleghem S.M."/>
            <person name="Kostlbacher S."/>
            <person name="Vangestel C."/>
        </authorList>
    </citation>
    <scope>NUCLEOTIDE SEQUENCE [LARGE SCALE GENOMIC DNA]</scope>
    <source>
        <strain evidence="2">W744_W776</strain>
    </source>
</reference>
<organism evidence="2 3">
    <name type="scientific">Oedothorax gibbosus</name>
    <dbReference type="NCBI Taxonomy" id="931172"/>
    <lineage>
        <taxon>Eukaryota</taxon>
        <taxon>Metazoa</taxon>
        <taxon>Ecdysozoa</taxon>
        <taxon>Arthropoda</taxon>
        <taxon>Chelicerata</taxon>
        <taxon>Arachnida</taxon>
        <taxon>Araneae</taxon>
        <taxon>Araneomorphae</taxon>
        <taxon>Entelegynae</taxon>
        <taxon>Araneoidea</taxon>
        <taxon>Linyphiidae</taxon>
        <taxon>Erigoninae</taxon>
        <taxon>Oedothorax</taxon>
    </lineage>
</organism>
<protein>
    <submittedName>
        <fullName evidence="2">Uncharacterized protein</fullName>
    </submittedName>
</protein>
<dbReference type="AlphaFoldDB" id="A0AAV6VX83"/>
<keyword evidence="3" id="KW-1185">Reference proteome</keyword>
<proteinExistence type="predicted"/>
<evidence type="ECO:0000256" key="1">
    <source>
        <dbReference type="SAM" id="Coils"/>
    </source>
</evidence>
<sequence>MRFYGAYSVTENMAENYVESDEDEILSESEQYKKNSFTLKWLAMRNKQVEIALQYEKIRKTEPFIEDLDEVNKKISELKVKLEEEKSIKRIKDKQHIDGHICNTLQSIIGPKNSKNRKSRYSVDQVKCIKDLLQKKKDLEKQKSSNQKAILSLEEKIDTLKNNNSDSNKKETQKDLAFNITREEFEKLDEINQCQIHSRKLADRSKMLAKAICALTEHSMSQDNASNKEQLQPVLNICKEVTESQLQDLKEIHNFILTVHGLKI</sequence>
<gene>
    <name evidence="2" type="ORF">JTE90_028552</name>
</gene>
<evidence type="ECO:0000313" key="2">
    <source>
        <dbReference type="EMBL" id="KAG8200371.1"/>
    </source>
</evidence>
<name>A0AAV6VX83_9ARAC</name>
<keyword evidence="1" id="KW-0175">Coiled coil</keyword>